<dbReference type="CDD" id="cd01650">
    <property type="entry name" value="RT_nLTR_like"/>
    <property type="match status" value="1"/>
</dbReference>
<accession>A0AAW2THS1</accession>
<dbReference type="EMBL" id="JACGWJ010000008">
    <property type="protein sequence ID" value="KAL0404252.1"/>
    <property type="molecule type" value="Genomic_DNA"/>
</dbReference>
<dbReference type="InterPro" id="IPR000477">
    <property type="entry name" value="RT_dom"/>
</dbReference>
<organism evidence="2">
    <name type="scientific">Sesamum radiatum</name>
    <name type="common">Black benniseed</name>
    <dbReference type="NCBI Taxonomy" id="300843"/>
    <lineage>
        <taxon>Eukaryota</taxon>
        <taxon>Viridiplantae</taxon>
        <taxon>Streptophyta</taxon>
        <taxon>Embryophyta</taxon>
        <taxon>Tracheophyta</taxon>
        <taxon>Spermatophyta</taxon>
        <taxon>Magnoliopsida</taxon>
        <taxon>eudicotyledons</taxon>
        <taxon>Gunneridae</taxon>
        <taxon>Pentapetalae</taxon>
        <taxon>asterids</taxon>
        <taxon>lamiids</taxon>
        <taxon>Lamiales</taxon>
        <taxon>Pedaliaceae</taxon>
        <taxon>Sesamum</taxon>
    </lineage>
</organism>
<evidence type="ECO:0000259" key="1">
    <source>
        <dbReference type="Pfam" id="PF00078"/>
    </source>
</evidence>
<dbReference type="PANTHER" id="PTHR33116:SF78">
    <property type="entry name" value="OS12G0587133 PROTEIN"/>
    <property type="match status" value="1"/>
</dbReference>
<evidence type="ECO:0000313" key="2">
    <source>
        <dbReference type="EMBL" id="KAL0404252.1"/>
    </source>
</evidence>
<comment type="caution">
    <text evidence="2">The sequence shown here is derived from an EMBL/GenBank/DDBJ whole genome shotgun (WGS) entry which is preliminary data.</text>
</comment>
<proteinExistence type="predicted"/>
<dbReference type="PANTHER" id="PTHR33116">
    <property type="entry name" value="REVERSE TRANSCRIPTASE ZINC-BINDING DOMAIN-CONTAINING PROTEIN-RELATED-RELATED"/>
    <property type="match status" value="1"/>
</dbReference>
<dbReference type="AlphaFoldDB" id="A0AAW2THS1"/>
<reference evidence="2" key="1">
    <citation type="submission" date="2020-06" db="EMBL/GenBank/DDBJ databases">
        <authorList>
            <person name="Li T."/>
            <person name="Hu X."/>
            <person name="Zhang T."/>
            <person name="Song X."/>
            <person name="Zhang H."/>
            <person name="Dai N."/>
            <person name="Sheng W."/>
            <person name="Hou X."/>
            <person name="Wei L."/>
        </authorList>
    </citation>
    <scope>NUCLEOTIDE SEQUENCE</scope>
    <source>
        <strain evidence="2">G02</strain>
        <tissue evidence="2">Leaf</tissue>
    </source>
</reference>
<gene>
    <name evidence="2" type="ORF">Sradi_2066000</name>
</gene>
<protein>
    <submittedName>
        <fullName evidence="2">Ribonuclease H protein</fullName>
    </submittedName>
</protein>
<sequence>MQLPTRVSDFQPIACCNMIYKDYPLVGMQHVLHKLIDESQTAFVPGHSISDNVLLAQELLAGYNRARLPPRCTVKVDFQKAYNSGIRQGDPMCPYLFVIVMELWHVLLKIRVQNTPNFIYHWKCREVGSLNLCFADDVLVFCSGNPQSVRVIKCALAEFAELSGLRANLNKSQIILSRAIREERQTILDDMGFPEGSLPFAYLRVPLVASRLKVADCQALSAKIDNRLAGWGHLNLLFAGRQGSSGRGYAKMSWLRICSPKKEGRLGIRRVLHLNQALMLKQVWRILQEDEQSIWVQWVLIHRLRTQTMWVYHSSTATWCWKKLLKLNTLLLPGLEYRIGDGRKFRLWIDLWHPRGPLIRCFPRGPAITGLPADSLLMAMLHQGQWNWPSEMDFDIQEIISGLPDLSSQQSDMITWRLHPGKFTTVGAVAFLHPPSPHVLWHQLLGGKFKIPRH</sequence>
<dbReference type="Pfam" id="PF00078">
    <property type="entry name" value="RVT_1"/>
    <property type="match status" value="1"/>
</dbReference>
<reference evidence="2" key="2">
    <citation type="journal article" date="2024" name="Plant">
        <title>Genomic evolution and insights into agronomic trait innovations of Sesamum species.</title>
        <authorList>
            <person name="Miao H."/>
            <person name="Wang L."/>
            <person name="Qu L."/>
            <person name="Liu H."/>
            <person name="Sun Y."/>
            <person name="Le M."/>
            <person name="Wang Q."/>
            <person name="Wei S."/>
            <person name="Zheng Y."/>
            <person name="Lin W."/>
            <person name="Duan Y."/>
            <person name="Cao H."/>
            <person name="Xiong S."/>
            <person name="Wang X."/>
            <person name="Wei L."/>
            <person name="Li C."/>
            <person name="Ma Q."/>
            <person name="Ju M."/>
            <person name="Zhao R."/>
            <person name="Li G."/>
            <person name="Mu C."/>
            <person name="Tian Q."/>
            <person name="Mei H."/>
            <person name="Zhang T."/>
            <person name="Gao T."/>
            <person name="Zhang H."/>
        </authorList>
    </citation>
    <scope>NUCLEOTIDE SEQUENCE</scope>
    <source>
        <strain evidence="2">G02</strain>
    </source>
</reference>
<name>A0AAW2THS1_SESRA</name>
<feature type="domain" description="Reverse transcriptase" evidence="1">
    <location>
        <begin position="9"/>
        <end position="184"/>
    </location>
</feature>